<dbReference type="Proteomes" id="UP000294513">
    <property type="component" value="Unassembled WGS sequence"/>
</dbReference>
<sequence>MPTSISDRTGYWDRYAEGQDDRSTPEKALKDAFGWTQYPGHGPGDELLGDPMTTLELGFGRGDAVAALATKGITATGLDLSPVQCDRAREHWGHLPGARFDHGDAMDYLARTDRQWDAVYSIWGAVWFTDPDDLLPRVHDRLTPGGRLVFSHAPAVPGAYGVQGMYGDGLTGRQVWIHRWAYEPDTWADILTGHGFTDIDADIEPAPEPGHVGTLIVQSRRR</sequence>
<feature type="domain" description="Methyltransferase" evidence="2">
    <location>
        <begin position="55"/>
        <end position="146"/>
    </location>
</feature>
<dbReference type="InterPro" id="IPR041698">
    <property type="entry name" value="Methyltransf_25"/>
</dbReference>
<proteinExistence type="predicted"/>
<keyword evidence="3" id="KW-0489">Methyltransferase</keyword>
<evidence type="ECO:0000259" key="2">
    <source>
        <dbReference type="Pfam" id="PF13649"/>
    </source>
</evidence>
<dbReference type="Pfam" id="PF13649">
    <property type="entry name" value="Methyltransf_25"/>
    <property type="match status" value="1"/>
</dbReference>
<dbReference type="OrthoDB" id="22151at2"/>
<dbReference type="GO" id="GO:0008168">
    <property type="term" value="F:methyltransferase activity"/>
    <property type="evidence" value="ECO:0007669"/>
    <property type="project" value="UniProtKB-KW"/>
</dbReference>
<comment type="caution">
    <text evidence="3">The sequence shown here is derived from an EMBL/GenBank/DDBJ whole genome shotgun (WGS) entry which is preliminary data.</text>
</comment>
<gene>
    <name evidence="3" type="ORF">E1298_18370</name>
</gene>
<dbReference type="GO" id="GO:0032259">
    <property type="term" value="P:methylation"/>
    <property type="evidence" value="ECO:0007669"/>
    <property type="project" value="UniProtKB-KW"/>
</dbReference>
<evidence type="ECO:0000313" key="3">
    <source>
        <dbReference type="EMBL" id="TDD85786.1"/>
    </source>
</evidence>
<keyword evidence="4" id="KW-1185">Reference proteome</keyword>
<keyword evidence="3" id="KW-0808">Transferase</keyword>
<accession>A0A4R5BKN7</accession>
<dbReference type="Gene3D" id="3.40.50.150">
    <property type="entry name" value="Vaccinia Virus protein VP39"/>
    <property type="match status" value="1"/>
</dbReference>
<dbReference type="RefSeq" id="WP_131894804.1">
    <property type="nucleotide sequence ID" value="NZ_SMKU01000087.1"/>
</dbReference>
<name>A0A4R5BKN7_9ACTN</name>
<dbReference type="CDD" id="cd02440">
    <property type="entry name" value="AdoMet_MTases"/>
    <property type="match status" value="1"/>
</dbReference>
<dbReference type="InterPro" id="IPR029063">
    <property type="entry name" value="SAM-dependent_MTases_sf"/>
</dbReference>
<dbReference type="AlphaFoldDB" id="A0A4R5BKN7"/>
<dbReference type="SUPFAM" id="SSF53335">
    <property type="entry name" value="S-adenosyl-L-methionine-dependent methyltransferases"/>
    <property type="match status" value="1"/>
</dbReference>
<protein>
    <submittedName>
        <fullName evidence="3">Class I SAM-dependent methyltransferase</fullName>
    </submittedName>
</protein>
<evidence type="ECO:0000256" key="1">
    <source>
        <dbReference type="SAM" id="MobiDB-lite"/>
    </source>
</evidence>
<organism evidence="3 4">
    <name type="scientific">Actinomadura rubrisoli</name>
    <dbReference type="NCBI Taxonomy" id="2530368"/>
    <lineage>
        <taxon>Bacteria</taxon>
        <taxon>Bacillati</taxon>
        <taxon>Actinomycetota</taxon>
        <taxon>Actinomycetes</taxon>
        <taxon>Streptosporangiales</taxon>
        <taxon>Thermomonosporaceae</taxon>
        <taxon>Actinomadura</taxon>
    </lineage>
</organism>
<feature type="compositionally biased region" description="Basic and acidic residues" evidence="1">
    <location>
        <begin position="10"/>
        <end position="25"/>
    </location>
</feature>
<dbReference type="EMBL" id="SMKU01000087">
    <property type="protein sequence ID" value="TDD85786.1"/>
    <property type="molecule type" value="Genomic_DNA"/>
</dbReference>
<evidence type="ECO:0000313" key="4">
    <source>
        <dbReference type="Proteomes" id="UP000294513"/>
    </source>
</evidence>
<feature type="region of interest" description="Disordered" evidence="1">
    <location>
        <begin position="1"/>
        <end position="25"/>
    </location>
</feature>
<reference evidence="3 4" key="1">
    <citation type="submission" date="2019-03" db="EMBL/GenBank/DDBJ databases">
        <title>Draft genome sequences of novel Actinobacteria.</title>
        <authorList>
            <person name="Sahin N."/>
            <person name="Ay H."/>
            <person name="Saygin H."/>
        </authorList>
    </citation>
    <scope>NUCLEOTIDE SEQUENCE [LARGE SCALE GENOMIC DNA]</scope>
    <source>
        <strain evidence="3 4">H3C3</strain>
    </source>
</reference>